<accession>A0A318KKC1</accession>
<dbReference type="GO" id="GO:0005315">
    <property type="term" value="F:phosphate transmembrane transporter activity"/>
    <property type="evidence" value="ECO:0007669"/>
    <property type="project" value="InterPro"/>
</dbReference>
<dbReference type="GO" id="GO:0005886">
    <property type="term" value="C:plasma membrane"/>
    <property type="evidence" value="ECO:0007669"/>
    <property type="project" value="UniProtKB-SubCell"/>
</dbReference>
<evidence type="ECO:0000256" key="6">
    <source>
        <dbReference type="ARBA" id="ARBA00022692"/>
    </source>
</evidence>
<comment type="function">
    <text evidence="10">Part of the binding-protein-dependent transport system for phosphate; probably responsible for the translocation of the substrate across the membrane.</text>
</comment>
<name>A0A318KKC1_9FIRM</name>
<evidence type="ECO:0000256" key="10">
    <source>
        <dbReference type="RuleBase" id="RU363054"/>
    </source>
</evidence>
<proteinExistence type="inferred from homology"/>
<dbReference type="PANTHER" id="PTHR30425:SF1">
    <property type="entry name" value="PHOSPHATE TRANSPORT SYSTEM PERMEASE PROTEIN PSTC"/>
    <property type="match status" value="1"/>
</dbReference>
<feature type="transmembrane region" description="Helical" evidence="9">
    <location>
        <begin position="283"/>
        <end position="302"/>
    </location>
</feature>
<protein>
    <recommendedName>
        <fullName evidence="10">Phosphate transport system permease protein</fullName>
    </recommendedName>
</protein>
<keyword evidence="6 9" id="KW-0812">Transmembrane</keyword>
<feature type="transmembrane region" description="Helical" evidence="9">
    <location>
        <begin position="27"/>
        <end position="48"/>
    </location>
</feature>
<comment type="similarity">
    <text evidence="2 10">Belongs to the binding-protein-dependent transport system permease family. CysTW subfamily.</text>
</comment>
<evidence type="ECO:0000313" key="12">
    <source>
        <dbReference type="EMBL" id="MDY5168018.1"/>
    </source>
</evidence>
<dbReference type="AlphaFoldDB" id="A0A318KKC1"/>
<feature type="transmembrane region" description="Helical" evidence="9">
    <location>
        <begin position="167"/>
        <end position="191"/>
    </location>
</feature>
<organism evidence="13 14">
    <name type="scientific">Dielma fastidiosa</name>
    <dbReference type="NCBI Taxonomy" id="1034346"/>
    <lineage>
        <taxon>Bacteria</taxon>
        <taxon>Bacillati</taxon>
        <taxon>Bacillota</taxon>
        <taxon>Erysipelotrichia</taxon>
        <taxon>Erysipelotrichales</taxon>
        <taxon>Erysipelotrichaceae</taxon>
        <taxon>Dielma</taxon>
    </lineage>
</organism>
<reference evidence="12" key="2">
    <citation type="submission" date="2022-03" db="EMBL/GenBank/DDBJ databases">
        <title>First case of bacteraemia caused by Dielma fastidiosa in a patient hospitalised with diverticulitis.</title>
        <authorList>
            <person name="Forman-Ankjaer B."/>
            <person name="Hvid-Jensen F."/>
            <person name="Kobel C.M."/>
            <person name="Greve T."/>
        </authorList>
    </citation>
    <scope>NUCLEOTIDE SEQUENCE</scope>
    <source>
        <strain evidence="12">AUH_DF_2021</strain>
    </source>
</reference>
<comment type="caution">
    <text evidence="13">The sequence shown here is derived from an EMBL/GenBank/DDBJ whole genome shotgun (WGS) entry which is preliminary data.</text>
</comment>
<evidence type="ECO:0000256" key="3">
    <source>
        <dbReference type="ARBA" id="ARBA00022448"/>
    </source>
</evidence>
<evidence type="ECO:0000313" key="13">
    <source>
        <dbReference type="EMBL" id="PXX76882.1"/>
    </source>
</evidence>
<keyword evidence="8 9" id="KW-0472">Membrane</keyword>
<dbReference type="SUPFAM" id="SSF161098">
    <property type="entry name" value="MetI-like"/>
    <property type="match status" value="1"/>
</dbReference>
<evidence type="ECO:0000256" key="9">
    <source>
        <dbReference type="RuleBase" id="RU363032"/>
    </source>
</evidence>
<feature type="domain" description="ABC transmembrane type-1" evidence="11">
    <location>
        <begin position="87"/>
        <end position="302"/>
    </location>
</feature>
<keyword evidence="3 9" id="KW-0813">Transport</keyword>
<dbReference type="InterPro" id="IPR011864">
    <property type="entry name" value="Phosphate_PstC"/>
</dbReference>
<dbReference type="NCBIfam" id="TIGR02138">
    <property type="entry name" value="phosphate_pstC"/>
    <property type="match status" value="1"/>
</dbReference>
<dbReference type="InterPro" id="IPR051124">
    <property type="entry name" value="Phosphate_Transport_Permease"/>
</dbReference>
<evidence type="ECO:0000256" key="8">
    <source>
        <dbReference type="ARBA" id="ARBA00023136"/>
    </source>
</evidence>
<gene>
    <name evidence="12" type="primary">pstC</name>
    <name evidence="13" type="ORF">DES51_11377</name>
    <name evidence="12" type="ORF">MQE39_07805</name>
</gene>
<evidence type="ECO:0000313" key="14">
    <source>
        <dbReference type="Proteomes" id="UP000247612"/>
    </source>
</evidence>
<dbReference type="Proteomes" id="UP000247612">
    <property type="component" value="Unassembled WGS sequence"/>
</dbReference>
<reference evidence="13 14" key="1">
    <citation type="submission" date="2018-05" db="EMBL/GenBank/DDBJ databases">
        <title>Genomic Encyclopedia of Type Strains, Phase IV (KMG-IV): sequencing the most valuable type-strain genomes for metagenomic binning, comparative biology and taxonomic classification.</title>
        <authorList>
            <person name="Goeker M."/>
        </authorList>
    </citation>
    <scope>NUCLEOTIDE SEQUENCE [LARGE SCALE GENOMIC DNA]</scope>
    <source>
        <strain evidence="13 14">JC118</strain>
    </source>
</reference>
<keyword evidence="5 10" id="KW-0592">Phosphate transport</keyword>
<dbReference type="RefSeq" id="WP_022939666.1">
    <property type="nucleotide sequence ID" value="NZ_BAABZA010000001.1"/>
</dbReference>
<dbReference type="EMBL" id="JALDAW010000011">
    <property type="protein sequence ID" value="MDY5168018.1"/>
    <property type="molecule type" value="Genomic_DNA"/>
</dbReference>
<dbReference type="Pfam" id="PF00528">
    <property type="entry name" value="BPD_transp_1"/>
    <property type="match status" value="1"/>
</dbReference>
<evidence type="ECO:0000259" key="11">
    <source>
        <dbReference type="PROSITE" id="PS50928"/>
    </source>
</evidence>
<comment type="subcellular location">
    <subcellularLocation>
        <location evidence="1 9">Cell membrane</location>
        <topology evidence="1 9">Multi-pass membrane protein</topology>
    </subcellularLocation>
</comment>
<dbReference type="Gene3D" id="1.10.3720.10">
    <property type="entry name" value="MetI-like"/>
    <property type="match status" value="1"/>
</dbReference>
<evidence type="ECO:0000256" key="4">
    <source>
        <dbReference type="ARBA" id="ARBA00022475"/>
    </source>
</evidence>
<keyword evidence="14" id="KW-1185">Reference proteome</keyword>
<evidence type="ECO:0000256" key="5">
    <source>
        <dbReference type="ARBA" id="ARBA00022592"/>
    </source>
</evidence>
<evidence type="ECO:0000256" key="7">
    <source>
        <dbReference type="ARBA" id="ARBA00022989"/>
    </source>
</evidence>
<feature type="transmembrane region" description="Helical" evidence="9">
    <location>
        <begin position="225"/>
        <end position="247"/>
    </location>
</feature>
<dbReference type="Proteomes" id="UP001276902">
    <property type="component" value="Unassembled WGS sequence"/>
</dbReference>
<evidence type="ECO:0000256" key="2">
    <source>
        <dbReference type="ARBA" id="ARBA00007069"/>
    </source>
</evidence>
<dbReference type="InterPro" id="IPR035906">
    <property type="entry name" value="MetI-like_sf"/>
</dbReference>
<keyword evidence="7 9" id="KW-1133">Transmembrane helix</keyword>
<sequence>MDKFVRKQISTEKNERKLRNDRISKRCFMAAAFLSASAIIVILLFVGIKGIAPFLPGYANGQVNAVDFLLGTTWRQDQGIYGVGYIIINTLISSFGALLLAFPISVLTALFIAKIAPKSISQIMSTVVELLASIPSVVYGVFAAGSITALVKMLASQLGIVTAGGSSLLAVILLLAIMIFPTITSMAVTAIRSVDKEMELGSLALGATQTQTNFKVILTSAKSGIFAGAILGIGRAFGEATAVAMVAGNKLMGPTFDLFDITRTLTSTMLAGLKETTGLDYDIRFSVGIVLMAVILVSNFVLNQMKKKVGNQS</sequence>
<evidence type="ECO:0000256" key="1">
    <source>
        <dbReference type="ARBA" id="ARBA00004651"/>
    </source>
</evidence>
<dbReference type="PANTHER" id="PTHR30425">
    <property type="entry name" value="PHOSPHATE TRANSPORT SYSTEM PERMEASE PROTEIN PST"/>
    <property type="match status" value="1"/>
</dbReference>
<dbReference type="InterPro" id="IPR000515">
    <property type="entry name" value="MetI-like"/>
</dbReference>
<dbReference type="GO" id="GO:0006817">
    <property type="term" value="P:phosphate ion transport"/>
    <property type="evidence" value="ECO:0007669"/>
    <property type="project" value="UniProtKB-KW"/>
</dbReference>
<keyword evidence="4 10" id="KW-1003">Cell membrane</keyword>
<dbReference type="STRING" id="1034346.GCA_000313565_03387"/>
<dbReference type="PROSITE" id="PS50928">
    <property type="entry name" value="ABC_TM1"/>
    <property type="match status" value="1"/>
</dbReference>
<dbReference type="EMBL" id="QJKH01000013">
    <property type="protein sequence ID" value="PXX76882.1"/>
    <property type="molecule type" value="Genomic_DNA"/>
</dbReference>
<feature type="transmembrane region" description="Helical" evidence="9">
    <location>
        <begin position="80"/>
        <end position="113"/>
    </location>
</feature>
<dbReference type="CDD" id="cd06261">
    <property type="entry name" value="TM_PBP2"/>
    <property type="match status" value="1"/>
</dbReference>
<feature type="transmembrane region" description="Helical" evidence="9">
    <location>
        <begin position="134"/>
        <end position="155"/>
    </location>
</feature>
<dbReference type="OrthoDB" id="9785113at2"/>